<dbReference type="EMBL" id="BLAH01000086">
    <property type="protein sequence ID" value="GES37824.1"/>
    <property type="molecule type" value="Genomic_DNA"/>
</dbReference>
<dbReference type="EMBL" id="CP106982">
    <property type="protein sequence ID" value="UYF93473.1"/>
    <property type="molecule type" value="Genomic_DNA"/>
</dbReference>
<dbReference type="KEGG" id="rav:AAT18_04955"/>
<dbReference type="Proteomes" id="UP000325466">
    <property type="component" value="Unassembled WGS sequence"/>
</dbReference>
<evidence type="ECO:0000313" key="2">
    <source>
        <dbReference type="EMBL" id="UYF93473.1"/>
    </source>
</evidence>
<evidence type="ECO:0000313" key="3">
    <source>
        <dbReference type="Proteomes" id="UP000325466"/>
    </source>
</evidence>
<name>A0A059MUK2_9NOCA</name>
<keyword evidence="3" id="KW-1185">Reference proteome</keyword>
<dbReference type="GeneID" id="83623555"/>
<dbReference type="Proteomes" id="UP001163947">
    <property type="component" value="Chromosome"/>
</dbReference>
<dbReference type="RefSeq" id="WP_006932002.1">
    <property type="nucleotide sequence ID" value="NZ_BAAAYP010000042.1"/>
</dbReference>
<reference evidence="2" key="3">
    <citation type="submission" date="2022-09" db="EMBL/GenBank/DDBJ databases">
        <title>The genome sequence of Rhodococcus aetherivorans N1.</title>
        <authorList>
            <person name="Jiang W."/>
        </authorList>
    </citation>
    <scope>NUCLEOTIDE SEQUENCE</scope>
    <source>
        <strain evidence="2">N1</strain>
    </source>
</reference>
<organism evidence="2 4">
    <name type="scientific">Rhodococcus aetherivorans</name>
    <dbReference type="NCBI Taxonomy" id="191292"/>
    <lineage>
        <taxon>Bacteria</taxon>
        <taxon>Bacillati</taxon>
        <taxon>Actinomycetota</taxon>
        <taxon>Actinomycetes</taxon>
        <taxon>Mycobacteriales</taxon>
        <taxon>Nocardiaceae</taxon>
        <taxon>Rhodococcus</taxon>
    </lineage>
</organism>
<accession>A0A0F6VGG5</accession>
<proteinExistence type="predicted"/>
<gene>
    <name evidence="2" type="ORF">OCS65_24035</name>
    <name evidence="1" type="ORF">RAJCM14343_3083</name>
</gene>
<evidence type="ECO:0000313" key="4">
    <source>
        <dbReference type="Proteomes" id="UP001163947"/>
    </source>
</evidence>
<dbReference type="AlphaFoldDB" id="A0A059MUK2"/>
<accession>A0A059MUK2</accession>
<reference evidence="1 3" key="1">
    <citation type="journal article" date="2018" name="Biodegradation">
        <title>1,4-Dioxane degradation characteristics of Rhodococcus aetherivorans JCM 14343.</title>
        <authorList>
            <person name="Inoue D."/>
            <person name="Tsunoda T."/>
            <person name="Yamamoto N."/>
            <person name="Ike M."/>
            <person name="Sei K."/>
        </authorList>
    </citation>
    <scope>NUCLEOTIDE SEQUENCE [LARGE SCALE GENOMIC DNA]</scope>
    <source>
        <strain evidence="1 3">JCM 14343</strain>
    </source>
</reference>
<sequence>MSENIAHRPDPLFALPAATIPAAPHSIRLEEPAPIRPASGLRPRVGTVLGTVVSAGAVATMVTGFVAVGTVATVSGLVSAVRLGP</sequence>
<accession>N1LY48</accession>
<protein>
    <submittedName>
        <fullName evidence="2">Uncharacterized protein</fullName>
    </submittedName>
</protein>
<evidence type="ECO:0000313" key="1">
    <source>
        <dbReference type="EMBL" id="GES37824.1"/>
    </source>
</evidence>
<reference evidence="1" key="2">
    <citation type="submission" date="2019-10" db="EMBL/GenBank/DDBJ databases">
        <title>Draft genome sequence of Rhodococcus aetherivorans JCM 14343.</title>
        <authorList>
            <person name="Inoue D."/>
            <person name="Nakazawa M."/>
            <person name="Yamamoto N."/>
            <person name="Sei K."/>
            <person name="Ike M."/>
        </authorList>
    </citation>
    <scope>NUCLEOTIDE SEQUENCE</scope>
    <source>
        <strain evidence="1">JCM 14343</strain>
    </source>
</reference>